<evidence type="ECO:0000313" key="4">
    <source>
        <dbReference type="Proteomes" id="UP000564885"/>
    </source>
</evidence>
<keyword evidence="2" id="KW-0812">Transmembrane</keyword>
<evidence type="ECO:0000256" key="2">
    <source>
        <dbReference type="SAM" id="Phobius"/>
    </source>
</evidence>
<feature type="transmembrane region" description="Helical" evidence="2">
    <location>
        <begin position="34"/>
        <end position="58"/>
    </location>
</feature>
<sequence>METSLEADTPPADREDPAEQAALQRALRDSPRGALAVAGVAVGSLLLAWLLIYAFVFLPRGMVG</sequence>
<dbReference type="AlphaFoldDB" id="A0A849I8Z3"/>
<protein>
    <submittedName>
        <fullName evidence="3">Uncharacterized protein</fullName>
    </submittedName>
</protein>
<comment type="caution">
    <text evidence="3">The sequence shown here is derived from an EMBL/GenBank/DDBJ whole genome shotgun (WGS) entry which is preliminary data.</text>
</comment>
<keyword evidence="2" id="KW-1133">Transmembrane helix</keyword>
<gene>
    <name evidence="3" type="ORF">HJG44_10240</name>
</gene>
<name>A0A849I8Z3_9HYPH</name>
<proteinExistence type="predicted"/>
<evidence type="ECO:0000256" key="1">
    <source>
        <dbReference type="SAM" id="MobiDB-lite"/>
    </source>
</evidence>
<feature type="region of interest" description="Disordered" evidence="1">
    <location>
        <begin position="1"/>
        <end position="23"/>
    </location>
</feature>
<reference evidence="3 4" key="1">
    <citation type="submission" date="2020-04" db="EMBL/GenBank/DDBJ databases">
        <title>Enterovirga sp. isolate from soil.</title>
        <authorList>
            <person name="Chea S."/>
            <person name="Kim D.-U."/>
        </authorList>
    </citation>
    <scope>NUCLEOTIDE SEQUENCE [LARGE SCALE GENOMIC DNA]</scope>
    <source>
        <strain evidence="3 4">DB1703</strain>
    </source>
</reference>
<dbReference type="Proteomes" id="UP000564885">
    <property type="component" value="Unassembled WGS sequence"/>
</dbReference>
<accession>A0A849I8Z3</accession>
<organism evidence="3 4">
    <name type="scientific">Enterovirga aerilata</name>
    <dbReference type="NCBI Taxonomy" id="2730920"/>
    <lineage>
        <taxon>Bacteria</taxon>
        <taxon>Pseudomonadati</taxon>
        <taxon>Pseudomonadota</taxon>
        <taxon>Alphaproteobacteria</taxon>
        <taxon>Hyphomicrobiales</taxon>
        <taxon>Methylobacteriaceae</taxon>
        <taxon>Enterovirga</taxon>
    </lineage>
</organism>
<keyword evidence="2" id="KW-0472">Membrane</keyword>
<keyword evidence="4" id="KW-1185">Reference proteome</keyword>
<dbReference type="EMBL" id="JABEPP010000003">
    <property type="protein sequence ID" value="NNM72755.1"/>
    <property type="molecule type" value="Genomic_DNA"/>
</dbReference>
<evidence type="ECO:0000313" key="3">
    <source>
        <dbReference type="EMBL" id="NNM72755.1"/>
    </source>
</evidence>